<dbReference type="GO" id="GO:0003677">
    <property type="term" value="F:DNA binding"/>
    <property type="evidence" value="ECO:0007669"/>
    <property type="project" value="UniProtKB-KW"/>
</dbReference>
<dbReference type="Proteomes" id="UP000215693">
    <property type="component" value="Unassembled WGS sequence"/>
</dbReference>
<evidence type="ECO:0000259" key="2">
    <source>
        <dbReference type="PROSITE" id="PS50943"/>
    </source>
</evidence>
<dbReference type="CDD" id="cd00093">
    <property type="entry name" value="HTH_XRE"/>
    <property type="match status" value="1"/>
</dbReference>
<dbReference type="AlphaFoldDB" id="A0A9X6P7Z3"/>
<organism evidence="3 4">
    <name type="scientific">Lactobacillus johnsonii</name>
    <dbReference type="NCBI Taxonomy" id="33959"/>
    <lineage>
        <taxon>Bacteria</taxon>
        <taxon>Bacillati</taxon>
        <taxon>Bacillota</taxon>
        <taxon>Bacilli</taxon>
        <taxon>Lactobacillales</taxon>
        <taxon>Lactobacillaceae</taxon>
        <taxon>Lactobacillus</taxon>
    </lineage>
</organism>
<reference evidence="3 4" key="1">
    <citation type="submission" date="2017-04" db="EMBL/GenBank/DDBJ databases">
        <authorList>
            <person name="Lin X.B."/>
            <person name="Stothard P."/>
            <person name="Tasseva G."/>
            <person name="Walter J."/>
        </authorList>
    </citation>
    <scope>NUCLEOTIDE SEQUENCE [LARGE SCALE GENOMIC DNA]</scope>
    <source>
        <strain evidence="3 4">117c</strain>
    </source>
</reference>
<protein>
    <recommendedName>
        <fullName evidence="2">HTH cro/C1-type domain-containing protein</fullName>
    </recommendedName>
</protein>
<proteinExistence type="predicted"/>
<dbReference type="EMBL" id="NGOH01000077">
    <property type="protein sequence ID" value="OYS12031.1"/>
    <property type="molecule type" value="Genomic_DNA"/>
</dbReference>
<sequence>MNRIKEIRQEKNLSQTDIAKALGVTRQAISLYEKGDREPKLETWQKLADFFGVSVPYLQGVSDIDDPNFYKNLELYLALIAESNSLENYKDKDFVKKLDVSENERIKANFYLVFNLLEMGVMDEIKEELRTLTKKISVSDMQEIHSYLAILCSLAIKAKAKDKKAIKWYEEVKKNIDDFSESEWSKD</sequence>
<feature type="domain" description="HTH cro/C1-type" evidence="2">
    <location>
        <begin position="4"/>
        <end position="58"/>
    </location>
</feature>
<dbReference type="PROSITE" id="PS50943">
    <property type="entry name" value="HTH_CROC1"/>
    <property type="match status" value="1"/>
</dbReference>
<evidence type="ECO:0000313" key="4">
    <source>
        <dbReference type="Proteomes" id="UP000215693"/>
    </source>
</evidence>
<keyword evidence="1" id="KW-0238">DNA-binding</keyword>
<name>A0A9X6P7Z3_LACJH</name>
<dbReference type="InterPro" id="IPR010982">
    <property type="entry name" value="Lambda_DNA-bd_dom_sf"/>
</dbReference>
<evidence type="ECO:0000313" key="3">
    <source>
        <dbReference type="EMBL" id="OYS12031.1"/>
    </source>
</evidence>
<evidence type="ECO:0000256" key="1">
    <source>
        <dbReference type="ARBA" id="ARBA00023125"/>
    </source>
</evidence>
<dbReference type="Pfam" id="PF01381">
    <property type="entry name" value="HTH_3"/>
    <property type="match status" value="1"/>
</dbReference>
<gene>
    <name evidence="3" type="ORF">CBF50_07330</name>
</gene>
<dbReference type="RefSeq" id="WP_261787216.1">
    <property type="nucleotide sequence ID" value="NZ_NGOD01000006.1"/>
</dbReference>
<accession>A0A9X6P7Z3</accession>
<dbReference type="PANTHER" id="PTHR46558">
    <property type="entry name" value="TRACRIPTIONAL REGULATORY PROTEIN-RELATED-RELATED"/>
    <property type="match status" value="1"/>
</dbReference>
<dbReference type="SMART" id="SM00530">
    <property type="entry name" value="HTH_XRE"/>
    <property type="match status" value="1"/>
</dbReference>
<reference evidence="3 4" key="2">
    <citation type="submission" date="2017-09" db="EMBL/GenBank/DDBJ databases">
        <title>Tripartite evolution among Lactobacillus johnsonii, Lactobacillus taiwanensis, Lactobacillus reuteri and their rodent host.</title>
        <authorList>
            <person name="Wang T."/>
            <person name="Knowles S."/>
            <person name="Cheng C."/>
        </authorList>
    </citation>
    <scope>NUCLEOTIDE SEQUENCE [LARGE SCALE GENOMIC DNA]</scope>
    <source>
        <strain evidence="3 4">117c</strain>
    </source>
</reference>
<dbReference type="Gene3D" id="1.10.260.40">
    <property type="entry name" value="lambda repressor-like DNA-binding domains"/>
    <property type="match status" value="1"/>
</dbReference>
<dbReference type="InterPro" id="IPR001387">
    <property type="entry name" value="Cro/C1-type_HTH"/>
</dbReference>
<dbReference type="PANTHER" id="PTHR46558:SF11">
    <property type="entry name" value="HTH-TYPE TRANSCRIPTIONAL REGULATOR XRE"/>
    <property type="match status" value="1"/>
</dbReference>
<comment type="caution">
    <text evidence="3">The sequence shown here is derived from an EMBL/GenBank/DDBJ whole genome shotgun (WGS) entry which is preliminary data.</text>
</comment>
<dbReference type="SUPFAM" id="SSF47413">
    <property type="entry name" value="lambda repressor-like DNA-binding domains"/>
    <property type="match status" value="1"/>
</dbReference>